<dbReference type="AlphaFoldDB" id="A0A370DRA8"/>
<sequence length="353" mass="39001">MRARHLFRLVSTLLFTISLFACTEPTGSAKKSGADKKSRPATKHLVVTEILTPRAVGLKHELTGTLRARQKVRIFSQEEGRITELPFYEGDRIKVGQLLARLESDLLEAELQKAAATTRQSRLNLKRIEDLAKHKATSEDELARARTEVEVSMAEQKLLETRLAYTQIKAPFSGVISQRLVEPGDVVPRHTHLLTLIDPESLIIEIPVSDLLLPNLNLGDPVLVGIDGLGSKRFSGKVKRIHPELDINTRMGIIEVVLDPIPQAARPGQLSRVNLETAQKQRLMVPFKALQRDNAGEYVFLLDGNSKALRTTVTSGSHIANRVEIVTGLKVGDVIISKGILGLRNGKRVTPVE</sequence>
<evidence type="ECO:0000256" key="3">
    <source>
        <dbReference type="ARBA" id="ARBA00022448"/>
    </source>
</evidence>
<organism evidence="8 9">
    <name type="scientific">endosymbiont of Escarpia spicata</name>
    <dbReference type="NCBI Taxonomy" id="2200908"/>
    <lineage>
        <taxon>Bacteria</taxon>
        <taxon>Pseudomonadati</taxon>
        <taxon>Pseudomonadota</taxon>
        <taxon>Gammaproteobacteria</taxon>
        <taxon>sulfur-oxidizing symbionts</taxon>
    </lineage>
</organism>
<dbReference type="Gene3D" id="2.40.30.170">
    <property type="match status" value="1"/>
</dbReference>
<dbReference type="GO" id="GO:0015562">
    <property type="term" value="F:efflux transmembrane transporter activity"/>
    <property type="evidence" value="ECO:0007669"/>
    <property type="project" value="TreeGrafter"/>
</dbReference>
<feature type="domain" description="Multidrug resistance protein MdtA-like C-terminal permuted SH3" evidence="7">
    <location>
        <begin position="283"/>
        <end position="339"/>
    </location>
</feature>
<keyword evidence="3" id="KW-0813">Transport</keyword>
<keyword evidence="4" id="KW-0175">Coiled coil</keyword>
<dbReference type="Gene3D" id="2.40.420.20">
    <property type="match status" value="1"/>
</dbReference>
<dbReference type="Gene3D" id="1.10.287.470">
    <property type="entry name" value="Helix hairpin bin"/>
    <property type="match status" value="1"/>
</dbReference>
<evidence type="ECO:0000256" key="4">
    <source>
        <dbReference type="SAM" id="Coils"/>
    </source>
</evidence>
<protein>
    <submittedName>
        <fullName evidence="8">Efflux transporter periplasmic adaptor subunit</fullName>
    </submittedName>
</protein>
<comment type="subcellular location">
    <subcellularLocation>
        <location evidence="1">Cell envelope</location>
    </subcellularLocation>
</comment>
<dbReference type="Pfam" id="PF25967">
    <property type="entry name" value="RND-MFP_C"/>
    <property type="match status" value="1"/>
</dbReference>
<evidence type="ECO:0000256" key="2">
    <source>
        <dbReference type="ARBA" id="ARBA00009477"/>
    </source>
</evidence>
<evidence type="ECO:0000313" key="8">
    <source>
        <dbReference type="EMBL" id="RDH87618.1"/>
    </source>
</evidence>
<evidence type="ECO:0000256" key="5">
    <source>
        <dbReference type="SAM" id="SignalP"/>
    </source>
</evidence>
<feature type="domain" description="Multidrug resistance protein MdtA-like barrel-sandwich hybrid" evidence="6">
    <location>
        <begin position="71"/>
        <end position="188"/>
    </location>
</feature>
<dbReference type="InterPro" id="IPR006143">
    <property type="entry name" value="RND_pump_MFP"/>
</dbReference>
<proteinExistence type="inferred from homology"/>
<dbReference type="Pfam" id="PF25917">
    <property type="entry name" value="BSH_RND"/>
    <property type="match status" value="1"/>
</dbReference>
<evidence type="ECO:0000256" key="1">
    <source>
        <dbReference type="ARBA" id="ARBA00004196"/>
    </source>
</evidence>
<reference evidence="8 9" key="1">
    <citation type="journal article" date="2018" name="ISME J.">
        <title>Endosymbiont genomes yield clues of tubeworm success.</title>
        <authorList>
            <person name="Li Y."/>
            <person name="Liles M.R."/>
            <person name="Halanych K.M."/>
        </authorList>
    </citation>
    <scope>NUCLEOTIDE SEQUENCE [LARGE SCALE GENOMIC DNA]</scope>
    <source>
        <strain evidence="8">A1462</strain>
    </source>
</reference>
<gene>
    <name evidence="8" type="ORF">DIZ78_03370</name>
</gene>
<dbReference type="Proteomes" id="UP000254771">
    <property type="component" value="Unassembled WGS sequence"/>
</dbReference>
<evidence type="ECO:0000259" key="7">
    <source>
        <dbReference type="Pfam" id="PF25967"/>
    </source>
</evidence>
<evidence type="ECO:0000259" key="6">
    <source>
        <dbReference type="Pfam" id="PF25917"/>
    </source>
</evidence>
<dbReference type="InterPro" id="IPR058627">
    <property type="entry name" value="MdtA-like_C"/>
</dbReference>
<accession>A0A370DRA8</accession>
<dbReference type="NCBIfam" id="TIGR01730">
    <property type="entry name" value="RND_mfp"/>
    <property type="match status" value="1"/>
</dbReference>
<dbReference type="Gene3D" id="2.40.50.100">
    <property type="match status" value="1"/>
</dbReference>
<dbReference type="PANTHER" id="PTHR30469">
    <property type="entry name" value="MULTIDRUG RESISTANCE PROTEIN MDTA"/>
    <property type="match status" value="1"/>
</dbReference>
<feature type="signal peptide" evidence="5">
    <location>
        <begin position="1"/>
        <end position="23"/>
    </location>
</feature>
<dbReference type="PROSITE" id="PS51257">
    <property type="entry name" value="PROKAR_LIPOPROTEIN"/>
    <property type="match status" value="1"/>
</dbReference>
<dbReference type="GO" id="GO:1990281">
    <property type="term" value="C:efflux pump complex"/>
    <property type="evidence" value="ECO:0007669"/>
    <property type="project" value="TreeGrafter"/>
</dbReference>
<keyword evidence="5" id="KW-0732">Signal</keyword>
<name>A0A370DRA8_9GAMM</name>
<dbReference type="EMBL" id="QFXE01000005">
    <property type="protein sequence ID" value="RDH87618.1"/>
    <property type="molecule type" value="Genomic_DNA"/>
</dbReference>
<keyword evidence="9" id="KW-1185">Reference proteome</keyword>
<comment type="similarity">
    <text evidence="2">Belongs to the membrane fusion protein (MFP) (TC 8.A.1) family.</text>
</comment>
<feature type="coiled-coil region" evidence="4">
    <location>
        <begin position="99"/>
        <end position="148"/>
    </location>
</feature>
<comment type="caution">
    <text evidence="8">The sequence shown here is derived from an EMBL/GenBank/DDBJ whole genome shotgun (WGS) entry which is preliminary data.</text>
</comment>
<dbReference type="PANTHER" id="PTHR30469:SF15">
    <property type="entry name" value="HLYD FAMILY OF SECRETION PROTEINS"/>
    <property type="match status" value="1"/>
</dbReference>
<dbReference type="SUPFAM" id="SSF111369">
    <property type="entry name" value="HlyD-like secretion proteins"/>
    <property type="match status" value="1"/>
</dbReference>
<dbReference type="InterPro" id="IPR058625">
    <property type="entry name" value="MdtA-like_BSH"/>
</dbReference>
<feature type="chain" id="PRO_5017068760" evidence="5">
    <location>
        <begin position="24"/>
        <end position="353"/>
    </location>
</feature>
<evidence type="ECO:0000313" key="9">
    <source>
        <dbReference type="Proteomes" id="UP000254771"/>
    </source>
</evidence>